<accession>A0AAV4TW38</accession>
<evidence type="ECO:0000313" key="3">
    <source>
        <dbReference type="Proteomes" id="UP001054945"/>
    </source>
</evidence>
<feature type="signal peptide" evidence="1">
    <location>
        <begin position="1"/>
        <end position="25"/>
    </location>
</feature>
<keyword evidence="1" id="KW-0732">Signal</keyword>
<dbReference type="EMBL" id="BPLR01011806">
    <property type="protein sequence ID" value="GIY49190.1"/>
    <property type="molecule type" value="Genomic_DNA"/>
</dbReference>
<evidence type="ECO:0000313" key="2">
    <source>
        <dbReference type="EMBL" id="GIY49190.1"/>
    </source>
</evidence>
<keyword evidence="3" id="KW-1185">Reference proteome</keyword>
<evidence type="ECO:0008006" key="4">
    <source>
        <dbReference type="Google" id="ProtNLM"/>
    </source>
</evidence>
<reference evidence="2 3" key="1">
    <citation type="submission" date="2021-06" db="EMBL/GenBank/DDBJ databases">
        <title>Caerostris extrusa draft genome.</title>
        <authorList>
            <person name="Kono N."/>
            <person name="Arakawa K."/>
        </authorList>
    </citation>
    <scope>NUCLEOTIDE SEQUENCE [LARGE SCALE GENOMIC DNA]</scope>
</reference>
<gene>
    <name evidence="2" type="ORF">CEXT_37891</name>
</gene>
<feature type="chain" id="PRO_5043876146" description="Secreted protein" evidence="1">
    <location>
        <begin position="26"/>
        <end position="84"/>
    </location>
</feature>
<evidence type="ECO:0000256" key="1">
    <source>
        <dbReference type="SAM" id="SignalP"/>
    </source>
</evidence>
<protein>
    <recommendedName>
        <fullName evidence="4">Secreted protein</fullName>
    </recommendedName>
</protein>
<dbReference type="Proteomes" id="UP001054945">
    <property type="component" value="Unassembled WGS sequence"/>
</dbReference>
<sequence length="84" mass="9444">MMPELLFRCTSICLILECLLLPTSGGFERKFSPTLQQTFHETLPNKDPSTFNSVLQRKTRKRASQILLHVQLPRGKSGGKDGTV</sequence>
<comment type="caution">
    <text evidence="2">The sequence shown here is derived from an EMBL/GenBank/DDBJ whole genome shotgun (WGS) entry which is preliminary data.</text>
</comment>
<proteinExistence type="predicted"/>
<name>A0AAV4TW38_CAEEX</name>
<dbReference type="AlphaFoldDB" id="A0AAV4TW38"/>
<organism evidence="2 3">
    <name type="scientific">Caerostris extrusa</name>
    <name type="common">Bark spider</name>
    <name type="synonym">Caerostris bankana</name>
    <dbReference type="NCBI Taxonomy" id="172846"/>
    <lineage>
        <taxon>Eukaryota</taxon>
        <taxon>Metazoa</taxon>
        <taxon>Ecdysozoa</taxon>
        <taxon>Arthropoda</taxon>
        <taxon>Chelicerata</taxon>
        <taxon>Arachnida</taxon>
        <taxon>Araneae</taxon>
        <taxon>Araneomorphae</taxon>
        <taxon>Entelegynae</taxon>
        <taxon>Araneoidea</taxon>
        <taxon>Araneidae</taxon>
        <taxon>Caerostris</taxon>
    </lineage>
</organism>